<dbReference type="NCBIfam" id="TIGR00152">
    <property type="entry name" value="dephospho-CoA kinase"/>
    <property type="match status" value="1"/>
</dbReference>
<comment type="subcellular location">
    <subcellularLocation>
        <location evidence="8">Cytoplasm</location>
    </subcellularLocation>
</comment>
<evidence type="ECO:0000313" key="10">
    <source>
        <dbReference type="EMBL" id="SDZ80368.1"/>
    </source>
</evidence>
<dbReference type="Gene3D" id="3.40.50.300">
    <property type="entry name" value="P-loop containing nucleotide triphosphate hydrolases"/>
    <property type="match status" value="1"/>
</dbReference>
<dbReference type="EMBL" id="FNQN01000001">
    <property type="protein sequence ID" value="SDZ80368.1"/>
    <property type="molecule type" value="Genomic_DNA"/>
</dbReference>
<evidence type="ECO:0000256" key="2">
    <source>
        <dbReference type="ARBA" id="ARBA00022490"/>
    </source>
</evidence>
<comment type="function">
    <text evidence="8">Catalyzes the phosphorylation of the 3'-hydroxyl group of dephosphocoenzyme A to form coenzyme A.</text>
</comment>
<evidence type="ECO:0000256" key="3">
    <source>
        <dbReference type="ARBA" id="ARBA00022679"/>
    </source>
</evidence>
<evidence type="ECO:0000256" key="4">
    <source>
        <dbReference type="ARBA" id="ARBA00022741"/>
    </source>
</evidence>
<dbReference type="OrthoDB" id="9812943at2"/>
<dbReference type="PROSITE" id="PS51219">
    <property type="entry name" value="DPCK"/>
    <property type="match status" value="1"/>
</dbReference>
<dbReference type="GO" id="GO:0005737">
    <property type="term" value="C:cytoplasm"/>
    <property type="evidence" value="ECO:0007669"/>
    <property type="project" value="UniProtKB-SubCell"/>
</dbReference>
<dbReference type="InterPro" id="IPR001977">
    <property type="entry name" value="Depp_CoAkinase"/>
</dbReference>
<feature type="binding site" evidence="8">
    <location>
        <begin position="15"/>
        <end position="20"/>
    </location>
    <ligand>
        <name>ATP</name>
        <dbReference type="ChEBI" id="CHEBI:30616"/>
    </ligand>
</feature>
<sequence length="209" mass="22902">MEGSVLVLGITGNIASGKSTVSKELARRGAVVVDADQLAREVVEAGSAALQKIVAAFGTEVLQHDGCLDRDKLGQMVFADVKVRAMLNRIVHPEIAERSKQRLQELQQRGDIPLIVYEAPLLFEVGAESRVDKVLVVKVDPVEQLRRLQLRDGLSEMAAKERMAAQMPQSQKIARADFVIDNSGRIEETLSQVELLWPKLVAEGQPKAS</sequence>
<dbReference type="Proteomes" id="UP000199409">
    <property type="component" value="Unassembled WGS sequence"/>
</dbReference>
<evidence type="ECO:0000256" key="7">
    <source>
        <dbReference type="ARBA" id="ARBA00022993"/>
    </source>
</evidence>
<keyword evidence="5 8" id="KW-0418">Kinase</keyword>
<evidence type="ECO:0000256" key="8">
    <source>
        <dbReference type="HAMAP-Rule" id="MF_00376"/>
    </source>
</evidence>
<name>A0A1H3W217_9BACT</name>
<dbReference type="EC" id="2.7.1.24" evidence="8 9"/>
<dbReference type="FunFam" id="3.40.50.300:FF:000991">
    <property type="entry name" value="Dephospho-CoA kinase"/>
    <property type="match status" value="1"/>
</dbReference>
<dbReference type="InterPro" id="IPR027417">
    <property type="entry name" value="P-loop_NTPase"/>
</dbReference>
<comment type="pathway">
    <text evidence="8">Cofactor biosynthesis; coenzyme A biosynthesis; CoA from (R)-pantothenate: step 5/5.</text>
</comment>
<dbReference type="GO" id="GO:0015937">
    <property type="term" value="P:coenzyme A biosynthetic process"/>
    <property type="evidence" value="ECO:0007669"/>
    <property type="project" value="UniProtKB-UniRule"/>
</dbReference>
<dbReference type="PANTHER" id="PTHR10695">
    <property type="entry name" value="DEPHOSPHO-COA KINASE-RELATED"/>
    <property type="match status" value="1"/>
</dbReference>
<keyword evidence="7 8" id="KW-0173">Coenzyme A biosynthesis</keyword>
<dbReference type="SUPFAM" id="SSF52540">
    <property type="entry name" value="P-loop containing nucleoside triphosphate hydrolases"/>
    <property type="match status" value="1"/>
</dbReference>
<dbReference type="AlphaFoldDB" id="A0A1H3W217"/>
<keyword evidence="3 8" id="KW-0808">Transferase</keyword>
<keyword evidence="6 8" id="KW-0067">ATP-binding</keyword>
<keyword evidence="4 8" id="KW-0547">Nucleotide-binding</keyword>
<dbReference type="HAMAP" id="MF_00376">
    <property type="entry name" value="Dephospho_CoA_kinase"/>
    <property type="match status" value="1"/>
</dbReference>
<dbReference type="CDD" id="cd02022">
    <property type="entry name" value="DPCK"/>
    <property type="match status" value="1"/>
</dbReference>
<dbReference type="GO" id="GO:0004140">
    <property type="term" value="F:dephospho-CoA kinase activity"/>
    <property type="evidence" value="ECO:0007669"/>
    <property type="project" value="UniProtKB-UniRule"/>
</dbReference>
<proteinExistence type="inferred from homology"/>
<dbReference type="RefSeq" id="WP_092344245.1">
    <property type="nucleotide sequence ID" value="NZ_FNQN01000001.1"/>
</dbReference>
<evidence type="ECO:0000313" key="11">
    <source>
        <dbReference type="Proteomes" id="UP000199409"/>
    </source>
</evidence>
<comment type="similarity">
    <text evidence="1 8">Belongs to the CoaE family.</text>
</comment>
<evidence type="ECO:0000256" key="5">
    <source>
        <dbReference type="ARBA" id="ARBA00022777"/>
    </source>
</evidence>
<protein>
    <recommendedName>
        <fullName evidence="8 9">Dephospho-CoA kinase</fullName>
        <ecNumber evidence="8 9">2.7.1.24</ecNumber>
    </recommendedName>
    <alternativeName>
        <fullName evidence="8">Dephosphocoenzyme A kinase</fullName>
    </alternativeName>
</protein>
<dbReference type="PANTHER" id="PTHR10695:SF46">
    <property type="entry name" value="BIFUNCTIONAL COENZYME A SYNTHASE-RELATED"/>
    <property type="match status" value="1"/>
</dbReference>
<dbReference type="UniPathway" id="UPA00241">
    <property type="reaction ID" value="UER00356"/>
</dbReference>
<keyword evidence="2 8" id="KW-0963">Cytoplasm</keyword>
<evidence type="ECO:0000256" key="9">
    <source>
        <dbReference type="NCBIfam" id="TIGR00152"/>
    </source>
</evidence>
<evidence type="ECO:0000256" key="6">
    <source>
        <dbReference type="ARBA" id="ARBA00022840"/>
    </source>
</evidence>
<accession>A0A1H3W217</accession>
<comment type="catalytic activity">
    <reaction evidence="8">
        <text>3'-dephospho-CoA + ATP = ADP + CoA + H(+)</text>
        <dbReference type="Rhea" id="RHEA:18245"/>
        <dbReference type="ChEBI" id="CHEBI:15378"/>
        <dbReference type="ChEBI" id="CHEBI:30616"/>
        <dbReference type="ChEBI" id="CHEBI:57287"/>
        <dbReference type="ChEBI" id="CHEBI:57328"/>
        <dbReference type="ChEBI" id="CHEBI:456216"/>
        <dbReference type="EC" id="2.7.1.24"/>
    </reaction>
</comment>
<reference evidence="10 11" key="1">
    <citation type="submission" date="2016-10" db="EMBL/GenBank/DDBJ databases">
        <authorList>
            <person name="de Groot N.N."/>
        </authorList>
    </citation>
    <scope>NUCLEOTIDE SEQUENCE [LARGE SCALE GENOMIC DNA]</scope>
    <source>
        <strain evidence="10 11">DSM 7343</strain>
    </source>
</reference>
<keyword evidence="11" id="KW-1185">Reference proteome</keyword>
<organism evidence="10 11">
    <name type="scientific">Desulfuromusa kysingii</name>
    <dbReference type="NCBI Taxonomy" id="37625"/>
    <lineage>
        <taxon>Bacteria</taxon>
        <taxon>Pseudomonadati</taxon>
        <taxon>Thermodesulfobacteriota</taxon>
        <taxon>Desulfuromonadia</taxon>
        <taxon>Desulfuromonadales</taxon>
        <taxon>Geopsychrobacteraceae</taxon>
        <taxon>Desulfuromusa</taxon>
    </lineage>
</organism>
<evidence type="ECO:0000256" key="1">
    <source>
        <dbReference type="ARBA" id="ARBA00009018"/>
    </source>
</evidence>
<dbReference type="STRING" id="37625.SAMN05660420_00392"/>
<dbReference type="Pfam" id="PF01121">
    <property type="entry name" value="CoaE"/>
    <property type="match status" value="1"/>
</dbReference>
<gene>
    <name evidence="8" type="primary">coaE</name>
    <name evidence="10" type="ORF">SAMN05660420_00392</name>
</gene>
<dbReference type="GO" id="GO:0005524">
    <property type="term" value="F:ATP binding"/>
    <property type="evidence" value="ECO:0007669"/>
    <property type="project" value="UniProtKB-UniRule"/>
</dbReference>